<dbReference type="SUPFAM" id="SSF53720">
    <property type="entry name" value="ALDH-like"/>
    <property type="match status" value="1"/>
</dbReference>
<dbReference type="Gene3D" id="3.40.605.10">
    <property type="entry name" value="Aldehyde Dehydrogenase, Chain A, domain 1"/>
    <property type="match status" value="1"/>
</dbReference>
<dbReference type="Pfam" id="PF00171">
    <property type="entry name" value="Aldedh"/>
    <property type="match status" value="1"/>
</dbReference>
<organism evidence="3">
    <name type="scientific">Kitasatospora sp. CMC57</name>
    <dbReference type="NCBI Taxonomy" id="3231513"/>
    <lineage>
        <taxon>Bacteria</taxon>
        <taxon>Bacillati</taxon>
        <taxon>Actinomycetota</taxon>
        <taxon>Actinomycetes</taxon>
        <taxon>Kitasatosporales</taxon>
        <taxon>Streptomycetaceae</taxon>
        <taxon>Kitasatospora</taxon>
    </lineage>
</organism>
<dbReference type="GO" id="GO:0016620">
    <property type="term" value="F:oxidoreductase activity, acting on the aldehyde or oxo group of donors, NAD or NADP as acceptor"/>
    <property type="evidence" value="ECO:0007669"/>
    <property type="project" value="InterPro"/>
</dbReference>
<feature type="domain" description="Aldehyde dehydrogenase" evidence="2">
    <location>
        <begin position="85"/>
        <end position="523"/>
    </location>
</feature>
<gene>
    <name evidence="3" type="ORF">KCMC57_42810</name>
</gene>
<dbReference type="Gene3D" id="3.40.309.10">
    <property type="entry name" value="Aldehyde Dehydrogenase, Chain A, domain 2"/>
    <property type="match status" value="1"/>
</dbReference>
<protein>
    <submittedName>
        <fullName evidence="3">Aldehyde dehydrogenase</fullName>
    </submittedName>
</protein>
<evidence type="ECO:0000313" key="3">
    <source>
        <dbReference type="EMBL" id="BFP47913.1"/>
    </source>
</evidence>
<evidence type="ECO:0000256" key="1">
    <source>
        <dbReference type="ARBA" id="ARBA00023002"/>
    </source>
</evidence>
<keyword evidence="1" id="KW-0560">Oxidoreductase</keyword>
<sequence>MMLLDESAVGILSGNSDAPGETAGSGREKPLRSYPLYIAGKDIDGDGWVYTVSARSLLEDVFTSVSLKRALEQDPDSDAAEHPYVVGRCAIASNEAIDLATEAAAAAAPGWAAVPLERRMRLGTLFREELVRRQDEFIDMLVSEAHPVRLARWELSCLLQVYSEESIYWYRQRMHTEFEHAGRRLIVRRQPDGVVGFNPPQNAPAPSAALAVLALMAGNAVVVRAPRSIPLSTMWILRDVVAPLLDEVGAPPGVLNAVCSNPKQTLDRWVESPLVNDIFYIGGSQEGLRFQEQCVAHGKKPILELAGNDGIIVWQGADLKYAAEAIAESFYGSGQICMVPNYVLAHPAIADELIEEVKKQVATVLPGYPEDENVLLSPVRRSEKFFALLKQSLAQGSEIITGGQRTELDGTPSETGVFLQPTVLRVNGLAGARKHDVVRHETFFPLLPIVVPEPGDNDELLDSFISFVNSNEYGLRNSLWAKSAKVINAFVQRVTNGGLLKINDSHIGFLPYLPSHGGTGLTGGVYGEANYPMLKTSHIQGVSIAHDVSPRQAVFGSD</sequence>
<dbReference type="InterPro" id="IPR015590">
    <property type="entry name" value="Aldehyde_DH_dom"/>
</dbReference>
<dbReference type="InterPro" id="IPR016163">
    <property type="entry name" value="Ald_DH_C"/>
</dbReference>
<dbReference type="PANTHER" id="PTHR43353">
    <property type="entry name" value="SUCCINATE-SEMIALDEHYDE DEHYDROGENASE, MITOCHONDRIAL"/>
    <property type="match status" value="1"/>
</dbReference>
<accession>A0AB33K7P8</accession>
<proteinExistence type="predicted"/>
<name>A0AB33K7P8_9ACTN</name>
<dbReference type="InterPro" id="IPR016162">
    <property type="entry name" value="Ald_DH_N"/>
</dbReference>
<dbReference type="PANTHER" id="PTHR43353:SF5">
    <property type="entry name" value="SUCCINATE-SEMIALDEHYDE DEHYDROGENASE, MITOCHONDRIAL"/>
    <property type="match status" value="1"/>
</dbReference>
<dbReference type="AlphaFoldDB" id="A0AB33K7P8"/>
<dbReference type="EMBL" id="AP035881">
    <property type="protein sequence ID" value="BFP47913.1"/>
    <property type="molecule type" value="Genomic_DNA"/>
</dbReference>
<dbReference type="InterPro" id="IPR016161">
    <property type="entry name" value="Ald_DH/histidinol_DH"/>
</dbReference>
<evidence type="ECO:0000259" key="2">
    <source>
        <dbReference type="Pfam" id="PF00171"/>
    </source>
</evidence>
<dbReference type="InterPro" id="IPR050740">
    <property type="entry name" value="Aldehyde_DH_Superfamily"/>
</dbReference>
<reference evidence="3" key="1">
    <citation type="submission" date="2024-07" db="EMBL/GenBank/DDBJ databases">
        <title>Complete genome sequences of cellulolytic bacteria, Kitasatospora sp. CMC57 and Streptomyces sp. CMC78, isolated from Japanese agricultural soil.</title>
        <authorList>
            <person name="Hashimoto T."/>
            <person name="Ito M."/>
            <person name="Iwamoto M."/>
            <person name="Fukahori D."/>
            <person name="Shoda T."/>
            <person name="Sakoda M."/>
            <person name="Morohoshi T."/>
            <person name="Mitsuboshi M."/>
            <person name="Nishizawa T."/>
        </authorList>
    </citation>
    <scope>NUCLEOTIDE SEQUENCE</scope>
    <source>
        <strain evidence="3">CMC57</strain>
    </source>
</reference>
<dbReference type="RefSeq" id="WP_407990193.1">
    <property type="nucleotide sequence ID" value="NZ_AP035881.2"/>
</dbReference>